<reference evidence="1 2" key="1">
    <citation type="submission" date="2024-02" db="EMBL/GenBank/DDBJ databases">
        <title>A nitrogen-fixing paenibacillus bacterium.</title>
        <authorList>
            <person name="Zhang W.L."/>
            <person name="Chen S.F."/>
        </authorList>
    </citation>
    <scope>NUCLEOTIDE SEQUENCE [LARGE SCALE GENOMIC DNA]</scope>
    <source>
        <strain evidence="1 2">M1</strain>
    </source>
</reference>
<dbReference type="RefSeq" id="WP_331845826.1">
    <property type="nucleotide sequence ID" value="NZ_JAZHPZ010000002.1"/>
</dbReference>
<accession>A0ABU7VP99</accession>
<gene>
    <name evidence="1" type="ORF">V3851_06850</name>
</gene>
<dbReference type="SUPFAM" id="SSF48239">
    <property type="entry name" value="Terpenoid cyclases/Protein prenyltransferases"/>
    <property type="match status" value="1"/>
</dbReference>
<dbReference type="InterPro" id="IPR008930">
    <property type="entry name" value="Terpenoid_cyclase/PrenylTrfase"/>
</dbReference>
<name>A0ABU7VP99_9BACL</name>
<dbReference type="Gene3D" id="1.50.10.20">
    <property type="match status" value="1"/>
</dbReference>
<dbReference type="EMBL" id="JAZHPZ010000002">
    <property type="protein sequence ID" value="MEF2965547.1"/>
    <property type="molecule type" value="Genomic_DNA"/>
</dbReference>
<proteinExistence type="predicted"/>
<keyword evidence="2" id="KW-1185">Reference proteome</keyword>
<organism evidence="1 2">
    <name type="scientific">Paenibacillus haidiansis</name>
    <dbReference type="NCBI Taxonomy" id="1574488"/>
    <lineage>
        <taxon>Bacteria</taxon>
        <taxon>Bacillati</taxon>
        <taxon>Bacillota</taxon>
        <taxon>Bacilli</taxon>
        <taxon>Bacillales</taxon>
        <taxon>Paenibacillaceae</taxon>
        <taxon>Paenibacillus</taxon>
    </lineage>
</organism>
<evidence type="ECO:0000313" key="1">
    <source>
        <dbReference type="EMBL" id="MEF2965547.1"/>
    </source>
</evidence>
<protein>
    <submittedName>
        <fullName evidence="1">Prenyltransferase/squalene oxidase repeat-containing protein</fullName>
    </submittedName>
</protein>
<evidence type="ECO:0000313" key="2">
    <source>
        <dbReference type="Proteomes" id="UP001306950"/>
    </source>
</evidence>
<comment type="caution">
    <text evidence="1">The sequence shown here is derived from an EMBL/GenBank/DDBJ whole genome shotgun (WGS) entry which is preliminary data.</text>
</comment>
<sequence length="284" mass="31887">MYSSARLLDRMRFAYHFEGGSREKVLNALRLYQNADGGFGNALEPDMRGPHSQPVATETALLVIKEVDGWDSELMDGVLSYLKEITLEGGGFPRATTAVNDYPHAPWWTTEKDGVPSLNPTGSIIGMLLGQRVRNDFLEEAWFLNSVDFLWRCMEESVPGDYHDAAQWMSFLGNAARIEPEERIAKYRSLLDDWLMSPNGIEKNPHAEGYVHKVLDYAPAPGSYASRLVSSNELALHLDWLVGAQREDGGWPLSFPAVSPAGEQEWRGWLTVENLKILRAYGRV</sequence>
<dbReference type="Proteomes" id="UP001306950">
    <property type="component" value="Unassembled WGS sequence"/>
</dbReference>